<evidence type="ECO:0000256" key="7">
    <source>
        <dbReference type="ARBA" id="ARBA00022842"/>
    </source>
</evidence>
<proteinExistence type="inferred from homology"/>
<dbReference type="InterPro" id="IPR032828">
    <property type="entry name" value="PolyA_RNA-bd"/>
</dbReference>
<keyword evidence="5" id="KW-0479">Metal-binding</keyword>
<evidence type="ECO:0000256" key="4">
    <source>
        <dbReference type="ARBA" id="ARBA00022695"/>
    </source>
</evidence>
<keyword evidence="2 8" id="KW-0808">Transferase</keyword>
<evidence type="ECO:0000256" key="8">
    <source>
        <dbReference type="RuleBase" id="RU003953"/>
    </source>
</evidence>
<dbReference type="GO" id="GO:0016779">
    <property type="term" value="F:nucleotidyltransferase activity"/>
    <property type="evidence" value="ECO:0007669"/>
    <property type="project" value="UniProtKB-KW"/>
</dbReference>
<dbReference type="CDD" id="cd05398">
    <property type="entry name" value="NT_ClassII-CCAase"/>
    <property type="match status" value="1"/>
</dbReference>
<keyword evidence="8" id="KW-0694">RNA-binding</keyword>
<dbReference type="PANTHER" id="PTHR46173:SF1">
    <property type="entry name" value="CCA TRNA NUCLEOTIDYLTRANSFERASE 1, MITOCHONDRIAL"/>
    <property type="match status" value="1"/>
</dbReference>
<dbReference type="InterPro" id="IPR043519">
    <property type="entry name" value="NT_sf"/>
</dbReference>
<keyword evidence="3" id="KW-0819">tRNA processing</keyword>
<comment type="similarity">
    <text evidence="8">Belongs to the tRNA nucleotidyltransferase/poly(A) polymerase family.</text>
</comment>
<keyword evidence="7" id="KW-0460">Magnesium</keyword>
<dbReference type="Gene3D" id="3.30.460.10">
    <property type="entry name" value="Beta Polymerase, domain 2"/>
    <property type="match status" value="1"/>
</dbReference>
<dbReference type="InterPro" id="IPR050264">
    <property type="entry name" value="Bact_CCA-adding_enz_type3_sf"/>
</dbReference>
<gene>
    <name evidence="10" type="ORF">COU81_00310</name>
</gene>
<feature type="domain" description="HD" evidence="9">
    <location>
        <begin position="249"/>
        <end position="370"/>
    </location>
</feature>
<keyword evidence="4" id="KW-0548">Nucleotidyltransferase</keyword>
<dbReference type="InterPro" id="IPR003607">
    <property type="entry name" value="HD/PDEase_dom"/>
</dbReference>
<evidence type="ECO:0000256" key="6">
    <source>
        <dbReference type="ARBA" id="ARBA00022741"/>
    </source>
</evidence>
<dbReference type="SUPFAM" id="SSF81301">
    <property type="entry name" value="Nucleotidyltransferase"/>
    <property type="match status" value="1"/>
</dbReference>
<dbReference type="InterPro" id="IPR002646">
    <property type="entry name" value="PolA_pol_head_dom"/>
</dbReference>
<dbReference type="NCBIfam" id="TIGR00277">
    <property type="entry name" value="HDIG"/>
    <property type="match status" value="1"/>
</dbReference>
<evidence type="ECO:0000256" key="1">
    <source>
        <dbReference type="ARBA" id="ARBA00001946"/>
    </source>
</evidence>
<evidence type="ECO:0000313" key="10">
    <source>
        <dbReference type="EMBL" id="PJE58502.1"/>
    </source>
</evidence>
<dbReference type="Pfam" id="PF12627">
    <property type="entry name" value="PolyA_pol_RNAbd"/>
    <property type="match status" value="1"/>
</dbReference>
<dbReference type="GO" id="GO:0008033">
    <property type="term" value="P:tRNA processing"/>
    <property type="evidence" value="ECO:0007669"/>
    <property type="project" value="UniProtKB-KW"/>
</dbReference>
<dbReference type="PANTHER" id="PTHR46173">
    <property type="entry name" value="CCA TRNA NUCLEOTIDYLTRANSFERASE 1, MITOCHONDRIAL"/>
    <property type="match status" value="1"/>
</dbReference>
<dbReference type="Gene3D" id="1.10.246.80">
    <property type="match status" value="1"/>
</dbReference>
<dbReference type="PROSITE" id="PS51831">
    <property type="entry name" value="HD"/>
    <property type="match status" value="1"/>
</dbReference>
<keyword evidence="6" id="KW-0547">Nucleotide-binding</keyword>
<dbReference type="Gene3D" id="1.10.3090.10">
    <property type="entry name" value="cca-adding enzyme, domain 2"/>
    <property type="match status" value="1"/>
</dbReference>
<evidence type="ECO:0000256" key="2">
    <source>
        <dbReference type="ARBA" id="ARBA00022679"/>
    </source>
</evidence>
<evidence type="ECO:0000259" key="9">
    <source>
        <dbReference type="PROSITE" id="PS51831"/>
    </source>
</evidence>
<dbReference type="SUPFAM" id="SSF81891">
    <property type="entry name" value="Poly A polymerase C-terminal region-like"/>
    <property type="match status" value="1"/>
</dbReference>
<dbReference type="GO" id="GO:0000049">
    <property type="term" value="F:tRNA binding"/>
    <property type="evidence" value="ECO:0007669"/>
    <property type="project" value="TreeGrafter"/>
</dbReference>
<sequence>MAIKKLPKEVSSIIKALQKAGYEAYAVGGCVRDLIIDRKPKDWDITTNALPEDIQRVFQESVYENDFGTVMVKTGSEDKILAIIEVTTYRQDVGYSDKRHPDKVNFTSKLEDDLARRDFTINAIALDGDRIIDPFNGQKDIENKLISTVGDPKERFGEDALRILRAIRFAVLLEFKITSKILLVISFFTSNLLVISAERIRDELFKIIMSDNPAEGIELMRKTGVLPYVLPELAKGVDVAQNKHHIYSIYEHSIKSLQITADKKYSLPVRLAALFHDIAKTQTKRGDGPDATFYNHDIVGAKVATKFLERMNVSRELINQVSHLIRNHMFYYNVDEVSEAGVRRLLKRAGGVDKFKDLLSLRIADRLGSGVPKAMPYKLRHLQYLIEKVSSDPISVGMLKVRGDDIMKILDIEPGPKIGLILNALLAEVLEDPKLNIKDYLTKRVGELAKKTNEELRSAVSVIEEKKEEVDLGVKKKHYIK</sequence>
<reference evidence="11" key="1">
    <citation type="submission" date="2017-09" db="EMBL/GenBank/DDBJ databases">
        <title>Depth-based differentiation of microbial function through sediment-hosted aquifers and enrichment of novel symbionts in the deep terrestrial subsurface.</title>
        <authorList>
            <person name="Probst A.J."/>
            <person name="Ladd B."/>
            <person name="Jarett J.K."/>
            <person name="Geller-Mcgrath D.E."/>
            <person name="Sieber C.M.K."/>
            <person name="Emerson J.B."/>
            <person name="Anantharaman K."/>
            <person name="Thomas B.C."/>
            <person name="Malmstrom R."/>
            <person name="Stieglmeier M."/>
            <person name="Klingl A."/>
            <person name="Woyke T."/>
            <person name="Ryan C.M."/>
            <person name="Banfield J.F."/>
        </authorList>
    </citation>
    <scope>NUCLEOTIDE SEQUENCE [LARGE SCALE GENOMIC DNA]</scope>
</reference>
<dbReference type="InterPro" id="IPR006675">
    <property type="entry name" value="HDIG_dom"/>
</dbReference>
<comment type="caution">
    <text evidence="10">The sequence shown here is derived from an EMBL/GenBank/DDBJ whole genome shotgun (WGS) entry which is preliminary data.</text>
</comment>
<dbReference type="InterPro" id="IPR006674">
    <property type="entry name" value="HD_domain"/>
</dbReference>
<dbReference type="Pfam" id="PF01966">
    <property type="entry name" value="HD"/>
    <property type="match status" value="1"/>
</dbReference>
<name>A0A2M8KF05_9BACT</name>
<dbReference type="GO" id="GO:0000166">
    <property type="term" value="F:nucleotide binding"/>
    <property type="evidence" value="ECO:0007669"/>
    <property type="project" value="UniProtKB-KW"/>
</dbReference>
<dbReference type="CDD" id="cd00077">
    <property type="entry name" value="HDc"/>
    <property type="match status" value="1"/>
</dbReference>
<dbReference type="AlphaFoldDB" id="A0A2M8KF05"/>
<dbReference type="Proteomes" id="UP000231450">
    <property type="component" value="Unassembled WGS sequence"/>
</dbReference>
<evidence type="ECO:0000256" key="5">
    <source>
        <dbReference type="ARBA" id="ARBA00022723"/>
    </source>
</evidence>
<comment type="cofactor">
    <cofactor evidence="1">
        <name>Mg(2+)</name>
        <dbReference type="ChEBI" id="CHEBI:18420"/>
    </cofactor>
</comment>
<evidence type="ECO:0000313" key="11">
    <source>
        <dbReference type="Proteomes" id="UP000231450"/>
    </source>
</evidence>
<organism evidence="10 11">
    <name type="scientific">Candidatus Portnoybacteria bacterium CG10_big_fil_rev_8_21_14_0_10_36_7</name>
    <dbReference type="NCBI Taxonomy" id="1974812"/>
    <lineage>
        <taxon>Bacteria</taxon>
        <taxon>Candidatus Portnoyibacteriota</taxon>
    </lineage>
</organism>
<protein>
    <recommendedName>
        <fullName evidence="9">HD domain-containing protein</fullName>
    </recommendedName>
</protein>
<dbReference type="EMBL" id="PFDW01000007">
    <property type="protein sequence ID" value="PJE58502.1"/>
    <property type="molecule type" value="Genomic_DNA"/>
</dbReference>
<dbReference type="GO" id="GO:0046872">
    <property type="term" value="F:metal ion binding"/>
    <property type="evidence" value="ECO:0007669"/>
    <property type="project" value="UniProtKB-KW"/>
</dbReference>
<dbReference type="Pfam" id="PF01743">
    <property type="entry name" value="PolyA_pol"/>
    <property type="match status" value="1"/>
</dbReference>
<evidence type="ECO:0000256" key="3">
    <source>
        <dbReference type="ARBA" id="ARBA00022694"/>
    </source>
</evidence>
<accession>A0A2M8KF05</accession>